<dbReference type="SMART" id="SM01019">
    <property type="entry name" value="B3"/>
    <property type="match status" value="2"/>
</dbReference>
<dbReference type="CDD" id="cd10017">
    <property type="entry name" value="B3_DNA"/>
    <property type="match status" value="2"/>
</dbReference>
<evidence type="ECO:0000313" key="8">
    <source>
        <dbReference type="Proteomes" id="UP000827889"/>
    </source>
</evidence>
<dbReference type="SUPFAM" id="SSF101936">
    <property type="entry name" value="DNA-binding pseudobarrel domain"/>
    <property type="match status" value="2"/>
</dbReference>
<evidence type="ECO:0000256" key="1">
    <source>
        <dbReference type="ARBA" id="ARBA00004123"/>
    </source>
</evidence>
<dbReference type="GO" id="GO:0003677">
    <property type="term" value="F:DNA binding"/>
    <property type="evidence" value="ECO:0007669"/>
    <property type="project" value="UniProtKB-KW"/>
</dbReference>
<keyword evidence="2" id="KW-0677">Repeat</keyword>
<dbReference type="Proteomes" id="UP000827889">
    <property type="component" value="Chromosome 6"/>
</dbReference>
<dbReference type="KEGG" id="rarg:115732067"/>
<keyword evidence="4" id="KW-0238">DNA-binding</keyword>
<dbReference type="InterPro" id="IPR039218">
    <property type="entry name" value="REM_fam"/>
</dbReference>
<dbReference type="InterPro" id="IPR015300">
    <property type="entry name" value="DNA-bd_pseudobarrel_sf"/>
</dbReference>
<dbReference type="InterPro" id="IPR003340">
    <property type="entry name" value="B3_DNA-bd"/>
</dbReference>
<dbReference type="Pfam" id="PF02362">
    <property type="entry name" value="B3"/>
    <property type="match status" value="2"/>
</dbReference>
<evidence type="ECO:0000259" key="7">
    <source>
        <dbReference type="PROSITE" id="PS50863"/>
    </source>
</evidence>
<protein>
    <submittedName>
        <fullName evidence="9">B3 domain-containing protein REM14-like</fullName>
    </submittedName>
</protein>
<organism evidence="8 9">
    <name type="scientific">Rhodamnia argentea</name>
    <dbReference type="NCBI Taxonomy" id="178133"/>
    <lineage>
        <taxon>Eukaryota</taxon>
        <taxon>Viridiplantae</taxon>
        <taxon>Streptophyta</taxon>
        <taxon>Embryophyta</taxon>
        <taxon>Tracheophyta</taxon>
        <taxon>Spermatophyta</taxon>
        <taxon>Magnoliopsida</taxon>
        <taxon>eudicotyledons</taxon>
        <taxon>Gunneridae</taxon>
        <taxon>Pentapetalae</taxon>
        <taxon>rosids</taxon>
        <taxon>malvids</taxon>
        <taxon>Myrtales</taxon>
        <taxon>Myrtaceae</taxon>
        <taxon>Myrtoideae</taxon>
        <taxon>Myrteae</taxon>
        <taxon>Australasian group</taxon>
        <taxon>Rhodamnia</taxon>
    </lineage>
</organism>
<proteinExistence type="predicted"/>
<name>A0A8B8N830_9MYRT</name>
<sequence>MAMEGSKRHPSFFKKLLGDFTHKIKIPPAFLKNFKGNVPKTLLVKCGSRSWFIQTEESDEGYHFSKGLAKFVKDLHLELGELVIFSLVDHETFEVVVYDVNHCEKETIPTRNYGKRPCALAEGRSGRSDEVKKEEEESIMGVERDMPARRPHFVRSMRKYEMHMLNLPAAFTRETGLKSKRSVVIEDPLGRMWQLQLRQYANHTSIRAWSSVVKANGFTVGDTLKFEYLQGIGNVIALRIMSRAGRNGAGPSYEKRS</sequence>
<feature type="domain" description="TF-B3" evidence="7">
    <location>
        <begin position="150"/>
        <end position="243"/>
    </location>
</feature>
<dbReference type="PANTHER" id="PTHR31674:SF62">
    <property type="entry name" value="B3 DOMAIN-CONTAINING PROTEIN REM14-RELATED"/>
    <property type="match status" value="1"/>
</dbReference>
<evidence type="ECO:0000256" key="2">
    <source>
        <dbReference type="ARBA" id="ARBA00022737"/>
    </source>
</evidence>
<keyword evidence="8" id="KW-1185">Reference proteome</keyword>
<evidence type="ECO:0000256" key="3">
    <source>
        <dbReference type="ARBA" id="ARBA00023015"/>
    </source>
</evidence>
<accession>A0A8B8N830</accession>
<evidence type="ECO:0000256" key="5">
    <source>
        <dbReference type="ARBA" id="ARBA00023163"/>
    </source>
</evidence>
<gene>
    <name evidence="9" type="primary">LOC115732067</name>
</gene>
<evidence type="ECO:0000256" key="4">
    <source>
        <dbReference type="ARBA" id="ARBA00023125"/>
    </source>
</evidence>
<dbReference type="RefSeq" id="XP_030518587.1">
    <property type="nucleotide sequence ID" value="XM_030662727.2"/>
</dbReference>
<evidence type="ECO:0000313" key="9">
    <source>
        <dbReference type="RefSeq" id="XP_030518587.1"/>
    </source>
</evidence>
<keyword evidence="6" id="KW-0539">Nucleus</keyword>
<dbReference type="GO" id="GO:0005634">
    <property type="term" value="C:nucleus"/>
    <property type="evidence" value="ECO:0007669"/>
    <property type="project" value="UniProtKB-SubCell"/>
</dbReference>
<dbReference type="OrthoDB" id="635132at2759"/>
<feature type="domain" description="TF-B3" evidence="7">
    <location>
        <begin position="9"/>
        <end position="101"/>
    </location>
</feature>
<evidence type="ECO:0000256" key="6">
    <source>
        <dbReference type="ARBA" id="ARBA00023242"/>
    </source>
</evidence>
<dbReference type="PANTHER" id="PTHR31674">
    <property type="entry name" value="B3 DOMAIN-CONTAINING PROTEIN REM-LIKE 3-RELATED"/>
    <property type="match status" value="1"/>
</dbReference>
<dbReference type="Gene3D" id="2.40.330.10">
    <property type="entry name" value="DNA-binding pseudobarrel domain"/>
    <property type="match status" value="2"/>
</dbReference>
<comment type="subcellular location">
    <subcellularLocation>
        <location evidence="1">Nucleus</location>
    </subcellularLocation>
</comment>
<dbReference type="PROSITE" id="PS50863">
    <property type="entry name" value="B3"/>
    <property type="match status" value="2"/>
</dbReference>
<dbReference type="AlphaFoldDB" id="A0A8B8N830"/>
<keyword evidence="5" id="KW-0804">Transcription</keyword>
<keyword evidence="3" id="KW-0805">Transcription regulation</keyword>
<reference evidence="9" key="1">
    <citation type="submission" date="2025-08" db="UniProtKB">
        <authorList>
            <consortium name="RefSeq"/>
        </authorList>
    </citation>
    <scope>IDENTIFICATION</scope>
    <source>
        <tissue evidence="9">Leaf</tissue>
    </source>
</reference>